<dbReference type="EMBL" id="MBUA01000023">
    <property type="protein sequence ID" value="MBC6491973.1"/>
    <property type="molecule type" value="Genomic_DNA"/>
</dbReference>
<keyword evidence="4" id="KW-1185">Reference proteome</keyword>
<dbReference type="GO" id="GO:0008168">
    <property type="term" value="F:methyltransferase activity"/>
    <property type="evidence" value="ECO:0007669"/>
    <property type="project" value="UniProtKB-KW"/>
</dbReference>
<name>A0ABR7MA94_9BACT</name>
<feature type="domain" description="Methylated-DNA-[protein]-cysteine S-methyltransferase DNA binding" evidence="2">
    <location>
        <begin position="2"/>
        <end position="79"/>
    </location>
</feature>
<keyword evidence="1" id="KW-0227">DNA damage</keyword>
<evidence type="ECO:0000259" key="2">
    <source>
        <dbReference type="Pfam" id="PF01035"/>
    </source>
</evidence>
<dbReference type="Gene3D" id="1.10.10.10">
    <property type="entry name" value="Winged helix-like DNA-binding domain superfamily/Winged helix DNA-binding domain"/>
    <property type="match status" value="1"/>
</dbReference>
<dbReference type="PANTHER" id="PTHR42942">
    <property type="entry name" value="6-O-METHYLGUANINE DNA METHYLTRANSFERASE"/>
    <property type="match status" value="1"/>
</dbReference>
<evidence type="ECO:0000313" key="4">
    <source>
        <dbReference type="Proteomes" id="UP000765802"/>
    </source>
</evidence>
<dbReference type="SUPFAM" id="SSF46767">
    <property type="entry name" value="Methylated DNA-protein cysteine methyltransferase, C-terminal domain"/>
    <property type="match status" value="1"/>
</dbReference>
<keyword evidence="3" id="KW-0489">Methyltransferase</keyword>
<dbReference type="InterPro" id="IPR052520">
    <property type="entry name" value="ATL_DNA_repair"/>
</dbReference>
<accession>A0ABR7MA94</accession>
<organism evidence="3 4">
    <name type="scientific">Flavihumibacter stibioxidans</name>
    <dbReference type="NCBI Taxonomy" id="1834163"/>
    <lineage>
        <taxon>Bacteria</taxon>
        <taxon>Pseudomonadati</taxon>
        <taxon>Bacteroidota</taxon>
        <taxon>Chitinophagia</taxon>
        <taxon>Chitinophagales</taxon>
        <taxon>Chitinophagaceae</taxon>
        <taxon>Flavihumibacter</taxon>
    </lineage>
</organism>
<dbReference type="Proteomes" id="UP000765802">
    <property type="component" value="Unassembled WGS sequence"/>
</dbReference>
<dbReference type="CDD" id="cd06445">
    <property type="entry name" value="ATase"/>
    <property type="match status" value="1"/>
</dbReference>
<protein>
    <submittedName>
        <fullName evidence="3">Cysteine methyltransferase</fullName>
    </submittedName>
</protein>
<comment type="caution">
    <text evidence="3">The sequence shown here is derived from an EMBL/GenBank/DDBJ whole genome shotgun (WGS) entry which is preliminary data.</text>
</comment>
<dbReference type="PANTHER" id="PTHR42942:SF1">
    <property type="entry name" value="ALKYLTRANSFERASE-LIKE PROTEIN 1"/>
    <property type="match status" value="1"/>
</dbReference>
<dbReference type="InterPro" id="IPR036388">
    <property type="entry name" value="WH-like_DNA-bd_sf"/>
</dbReference>
<reference evidence="3 4" key="1">
    <citation type="submission" date="2016-07" db="EMBL/GenBank/DDBJ databases">
        <title>Genome analysis of Flavihumibacter stibioxidans YS-17.</title>
        <authorList>
            <person name="Shi K."/>
            <person name="Han Y."/>
            <person name="Wang G."/>
        </authorList>
    </citation>
    <scope>NUCLEOTIDE SEQUENCE [LARGE SCALE GENOMIC DNA]</scope>
    <source>
        <strain evidence="3 4">YS-17</strain>
    </source>
</reference>
<dbReference type="Pfam" id="PF01035">
    <property type="entry name" value="DNA_binding_1"/>
    <property type="match status" value="1"/>
</dbReference>
<proteinExistence type="predicted"/>
<evidence type="ECO:0000313" key="3">
    <source>
        <dbReference type="EMBL" id="MBC6491973.1"/>
    </source>
</evidence>
<dbReference type="GO" id="GO:0032259">
    <property type="term" value="P:methylation"/>
    <property type="evidence" value="ECO:0007669"/>
    <property type="project" value="UniProtKB-KW"/>
</dbReference>
<gene>
    <name evidence="3" type="ORF">BC349_12995</name>
</gene>
<sequence>MYDLVEHVPPGRVTTYGAIARALGSGLSARMVGWALNGSFSSSRNIPAQRVVNRNGQLSGKAHFATPTLMQELLEKEGIRVKNDTIENFKQVFWDPADSL</sequence>
<keyword evidence="3" id="KW-0808">Transferase</keyword>
<dbReference type="InterPro" id="IPR036217">
    <property type="entry name" value="MethylDNA_cys_MeTrfase_DNAb"/>
</dbReference>
<evidence type="ECO:0000256" key="1">
    <source>
        <dbReference type="ARBA" id="ARBA00022763"/>
    </source>
</evidence>
<dbReference type="InterPro" id="IPR014048">
    <property type="entry name" value="MethylDNA_cys_MeTrfase_DNA-bd"/>
</dbReference>